<evidence type="ECO:0000259" key="6">
    <source>
        <dbReference type="Pfam" id="PF02900"/>
    </source>
</evidence>
<evidence type="ECO:0000256" key="4">
    <source>
        <dbReference type="ARBA" id="ARBA00022833"/>
    </source>
</evidence>
<dbReference type="SUPFAM" id="SSF53213">
    <property type="entry name" value="LigB-like"/>
    <property type="match status" value="1"/>
</dbReference>
<name>A0AAW3YUC1_9GAMM</name>
<reference evidence="7" key="1">
    <citation type="submission" date="2020-09" db="EMBL/GenBank/DDBJ databases">
        <authorList>
            <person name="Palma L."/>
            <person name="Caballero P."/>
            <person name="Berry C."/>
            <person name="Del Valle E."/>
        </authorList>
    </citation>
    <scope>NUCLEOTIDE SEQUENCE</scope>
    <source>
        <strain evidence="7">M</strain>
    </source>
</reference>
<dbReference type="InterPro" id="IPR004183">
    <property type="entry name" value="Xdiol_dOase_suB"/>
</dbReference>
<evidence type="ECO:0000256" key="1">
    <source>
        <dbReference type="ARBA" id="ARBA00001947"/>
    </source>
</evidence>
<organism evidence="7">
    <name type="scientific">Xenorhabdus szentirmaii</name>
    <dbReference type="NCBI Taxonomy" id="290112"/>
    <lineage>
        <taxon>Bacteria</taxon>
        <taxon>Pseudomonadati</taxon>
        <taxon>Pseudomonadota</taxon>
        <taxon>Gammaproteobacteria</taxon>
        <taxon>Enterobacterales</taxon>
        <taxon>Morganellaceae</taxon>
        <taxon>Xenorhabdus</taxon>
    </lineage>
</organism>
<accession>A0AAW3YUC1</accession>
<keyword evidence="7" id="KW-0223">Dioxygenase</keyword>
<dbReference type="RefSeq" id="WP_323869343.1">
    <property type="nucleotide sequence ID" value="NZ_JACXBF010000383.1"/>
</dbReference>
<dbReference type="GO" id="GO:0008270">
    <property type="term" value="F:zinc ion binding"/>
    <property type="evidence" value="ECO:0007669"/>
    <property type="project" value="InterPro"/>
</dbReference>
<gene>
    <name evidence="7" type="primary">ygiD</name>
    <name evidence="7" type="ORF">ID854_15060</name>
</gene>
<sequence>MGLLRMPALFIGHGSPMNAIEDNYYSRAWLELGQNLPRPRAILVISAHWFTNGTAVTAMANPRTIHDFGNFPRELHEKQYPAKGYPELAVLVQDILDPIEVETDFEHWGLDHGSWGILAKMYPDADIPVIQLSMDRNQSPACYYEIGQKLAMLRDEGILIIGSGNIVHNLPAEIVGAEPFPWVLSFEQFVLDSLTSIEKPHPLFKALEREDGKLSNPTPEHFFPLLYIMGTWDKKEPISIPVEGIEDGSLSMLSIQIG</sequence>
<evidence type="ECO:0000256" key="2">
    <source>
        <dbReference type="ARBA" id="ARBA00007581"/>
    </source>
</evidence>
<proteinExistence type="inferred from homology"/>
<protein>
    <submittedName>
        <fullName evidence="7">4,5-DOPA dioxygenase extradiol</fullName>
        <ecNumber evidence="7">1.13.11.29</ecNumber>
    </submittedName>
</protein>
<comment type="caution">
    <text evidence="7">The sequence shown here is derived from an EMBL/GenBank/DDBJ whole genome shotgun (WGS) entry which is preliminary data.</text>
</comment>
<dbReference type="AlphaFoldDB" id="A0AAW3YUC1"/>
<dbReference type="PIRSF" id="PIRSF006157">
    <property type="entry name" value="Doxgns_DODA"/>
    <property type="match status" value="1"/>
</dbReference>
<dbReference type="GO" id="GO:0050297">
    <property type="term" value="F:stizolobate synthase activity"/>
    <property type="evidence" value="ECO:0007669"/>
    <property type="project" value="UniProtKB-EC"/>
</dbReference>
<feature type="domain" description="Extradiol ring-cleavage dioxygenase class III enzyme subunit B" evidence="6">
    <location>
        <begin position="35"/>
        <end position="234"/>
    </location>
</feature>
<dbReference type="PANTHER" id="PTHR30096">
    <property type="entry name" value="4,5-DOPA DIOXYGENASE EXTRADIOL-LIKE PROTEIN"/>
    <property type="match status" value="1"/>
</dbReference>
<dbReference type="Proteomes" id="UP001193920">
    <property type="component" value="Unassembled WGS sequence"/>
</dbReference>
<keyword evidence="4" id="KW-0862">Zinc</keyword>
<dbReference type="EMBL" id="JACXBF010000383">
    <property type="protein sequence ID" value="MBD2801730.1"/>
    <property type="molecule type" value="Genomic_DNA"/>
</dbReference>
<evidence type="ECO:0000313" key="7">
    <source>
        <dbReference type="EMBL" id="MBD2801730.1"/>
    </source>
</evidence>
<dbReference type="Pfam" id="PF02900">
    <property type="entry name" value="LigB"/>
    <property type="match status" value="1"/>
</dbReference>
<dbReference type="InterPro" id="IPR014436">
    <property type="entry name" value="Extradiol_dOase_DODA"/>
</dbReference>
<dbReference type="GO" id="GO:0008198">
    <property type="term" value="F:ferrous iron binding"/>
    <property type="evidence" value="ECO:0007669"/>
    <property type="project" value="InterPro"/>
</dbReference>
<comment type="similarity">
    <text evidence="2">Belongs to the DODA-type extradiol aromatic ring-opening dioxygenase family.</text>
</comment>
<dbReference type="CDD" id="cd07363">
    <property type="entry name" value="45_DOPA_Dioxygenase"/>
    <property type="match status" value="1"/>
</dbReference>
<dbReference type="NCBIfam" id="NF007914">
    <property type="entry name" value="PRK10628.1"/>
    <property type="match status" value="1"/>
</dbReference>
<dbReference type="Gene3D" id="3.40.830.10">
    <property type="entry name" value="LigB-like"/>
    <property type="match status" value="1"/>
</dbReference>
<dbReference type="EC" id="1.13.11.29" evidence="7"/>
<keyword evidence="3" id="KW-0479">Metal-binding</keyword>
<keyword evidence="5 7" id="KW-0560">Oxidoreductase</keyword>
<dbReference type="PANTHER" id="PTHR30096:SF0">
    <property type="entry name" value="4,5-DOPA DIOXYGENASE EXTRADIOL-LIKE PROTEIN"/>
    <property type="match status" value="1"/>
</dbReference>
<evidence type="ECO:0000256" key="5">
    <source>
        <dbReference type="ARBA" id="ARBA00023002"/>
    </source>
</evidence>
<comment type="cofactor">
    <cofactor evidence="1">
        <name>Zn(2+)</name>
        <dbReference type="ChEBI" id="CHEBI:29105"/>
    </cofactor>
</comment>
<evidence type="ECO:0000256" key="3">
    <source>
        <dbReference type="ARBA" id="ARBA00022723"/>
    </source>
</evidence>
<reference evidence="7" key="2">
    <citation type="journal article" date="2024" name="Toxins">
        <title>Genome Sequence Analysis of Native Xenorhabdus Strains Isolated from Entomopathogenic Nematodes in Argentina.</title>
        <authorList>
            <person name="Palma L."/>
            <person name="Frizzo L."/>
            <person name="Kaiser S."/>
            <person name="Berry C."/>
            <person name="Caballero P."/>
            <person name="Bode H.B."/>
            <person name="Del Valle E.E."/>
        </authorList>
    </citation>
    <scope>NUCLEOTIDE SEQUENCE</scope>
    <source>
        <strain evidence="7">M</strain>
    </source>
</reference>